<protein>
    <submittedName>
        <fullName evidence="2">Pyridoxamine 5-phosphate oxidase</fullName>
    </submittedName>
</protein>
<comment type="caution">
    <text evidence="2">The sequence shown here is derived from an EMBL/GenBank/DDBJ whole genome shotgun (WGS) entry which is preliminary data.</text>
</comment>
<dbReference type="InterPro" id="IPR012349">
    <property type="entry name" value="Split_barrel_FMN-bd"/>
</dbReference>
<feature type="domain" description="Pyridoxamine 5'-phosphate oxidase N-terminal" evidence="1">
    <location>
        <begin position="13"/>
        <end position="137"/>
    </location>
</feature>
<gene>
    <name evidence="2" type="ORF">DSO08_04770</name>
</gene>
<dbReference type="AlphaFoldDB" id="A0A523BAS6"/>
<evidence type="ECO:0000313" key="3">
    <source>
        <dbReference type="Proteomes" id="UP000315399"/>
    </source>
</evidence>
<dbReference type="EMBL" id="QNVH01000048">
    <property type="protein sequence ID" value="TDA38047.1"/>
    <property type="molecule type" value="Genomic_DNA"/>
</dbReference>
<reference evidence="2 3" key="1">
    <citation type="journal article" date="2019" name="Nat. Microbiol.">
        <title>Expanding anaerobic alkane metabolism in the domain of Archaea.</title>
        <authorList>
            <person name="Wang Y."/>
            <person name="Wegener G."/>
            <person name="Hou J."/>
            <person name="Wang F."/>
            <person name="Xiao X."/>
        </authorList>
    </citation>
    <scope>NUCLEOTIDE SEQUENCE [LARGE SCALE GENOMIC DNA]</scope>
    <source>
        <strain evidence="2">WYZ-LMO10</strain>
    </source>
</reference>
<accession>A0A523BAS6</accession>
<dbReference type="Proteomes" id="UP000315399">
    <property type="component" value="Unassembled WGS sequence"/>
</dbReference>
<dbReference type="SUPFAM" id="SSF50475">
    <property type="entry name" value="FMN-binding split barrel"/>
    <property type="match status" value="1"/>
</dbReference>
<organism evidence="2 3">
    <name type="scientific">Thermoproteota archaeon</name>
    <dbReference type="NCBI Taxonomy" id="2056631"/>
    <lineage>
        <taxon>Archaea</taxon>
        <taxon>Thermoproteota</taxon>
    </lineage>
</organism>
<dbReference type="InterPro" id="IPR011576">
    <property type="entry name" value="Pyridox_Oxase_N"/>
</dbReference>
<sequence>MGAQHLKIPQYVKEVLEAVQKERRLVVATSSKSAVPNAAPIGILRFVDDETLLIVDNYFLKTGNNLKKNPYVAISGWHMEEKEGSLSTKAAYQLKGQARVESSGDLYERVKAEIKSKRPDLPVRAIVLIKVEEIYDVKPGPNAGKRIV</sequence>
<evidence type="ECO:0000259" key="1">
    <source>
        <dbReference type="Pfam" id="PF01243"/>
    </source>
</evidence>
<dbReference type="Pfam" id="PF01243">
    <property type="entry name" value="PNPOx_N"/>
    <property type="match status" value="1"/>
</dbReference>
<dbReference type="PANTHER" id="PTHR40660">
    <property type="entry name" value="5'-PHOSPHATE OXIDASE PUTATIVE DOMAIN-CONTAINING PROTEIN-RELATED"/>
    <property type="match status" value="1"/>
</dbReference>
<proteinExistence type="predicted"/>
<dbReference type="Gene3D" id="2.30.110.10">
    <property type="entry name" value="Electron Transport, Fmn-binding Protein, Chain A"/>
    <property type="match status" value="1"/>
</dbReference>
<dbReference type="PANTHER" id="PTHR40660:SF1">
    <property type="entry name" value="5'-PHOSPHATE OXIDASE PUTATIVE DOMAIN-CONTAINING PROTEIN-RELATED"/>
    <property type="match status" value="1"/>
</dbReference>
<name>A0A523BAS6_9CREN</name>
<evidence type="ECO:0000313" key="2">
    <source>
        <dbReference type="EMBL" id="TDA38047.1"/>
    </source>
</evidence>